<sequence>MRGLAGQGITLVLVTHHIEEIVPEIERVILLRGGQVYADGTREELLADAPLSAVFGGPVRVRRDGVTYSASVAELE</sequence>
<gene>
    <name evidence="1" type="ORF">XTGNCPPB3709_3530</name>
</gene>
<evidence type="ECO:0000313" key="1">
    <source>
        <dbReference type="EMBL" id="SBV89566.1"/>
    </source>
</evidence>
<reference evidence="2" key="1">
    <citation type="submission" date="2016-07" db="EMBL/GenBank/DDBJ databases">
        <authorList>
            <person name="Florea S."/>
            <person name="Webb J.S."/>
            <person name="Jaromczyk J."/>
            <person name="Schardl C.L."/>
        </authorList>
    </citation>
    <scope>NUCLEOTIDE SEQUENCE [LARGE SCALE GENOMIC DNA]</scope>
</reference>
<keyword evidence="1" id="KW-0547">Nucleotide-binding</keyword>
<proteinExistence type="predicted"/>
<dbReference type="GO" id="GO:0005524">
    <property type="term" value="F:ATP binding"/>
    <property type="evidence" value="ECO:0007669"/>
    <property type="project" value="UniProtKB-KW"/>
</dbReference>
<dbReference type="SUPFAM" id="SSF52540">
    <property type="entry name" value="P-loop containing nucleoside triphosphate hydrolases"/>
    <property type="match status" value="1"/>
</dbReference>
<dbReference type="Gene3D" id="3.40.50.300">
    <property type="entry name" value="P-loop containing nucleotide triphosphate hydrolases"/>
    <property type="match status" value="1"/>
</dbReference>
<organism evidence="1 2">
    <name type="scientific">Xanthomonas graminis pv. graminis</name>
    <dbReference type="NCBI Taxonomy" id="134874"/>
    <lineage>
        <taxon>Bacteria</taxon>
        <taxon>Pseudomonadati</taxon>
        <taxon>Pseudomonadota</taxon>
        <taxon>Gammaproteobacteria</taxon>
        <taxon>Lysobacterales</taxon>
        <taxon>Lysobacteraceae</taxon>
        <taxon>Xanthomonas</taxon>
        <taxon>Xanthomonas translucens group</taxon>
        <taxon>Xanthomonas graminis</taxon>
    </lineage>
</organism>
<name>A0A1M4JDD7_9XANT</name>
<evidence type="ECO:0000313" key="2">
    <source>
        <dbReference type="Proteomes" id="UP000184997"/>
    </source>
</evidence>
<accession>A0A1M4JDD7</accession>
<dbReference type="Proteomes" id="UP000184997">
    <property type="component" value="Unassembled WGS sequence"/>
</dbReference>
<dbReference type="EMBL" id="FLUK01000298">
    <property type="protein sequence ID" value="SBV89566.1"/>
    <property type="molecule type" value="Genomic_DNA"/>
</dbReference>
<protein>
    <submittedName>
        <fullName evidence="1">ABC transporter, ATP-binding protein</fullName>
    </submittedName>
</protein>
<keyword evidence="1" id="KW-0067">ATP-binding</keyword>
<dbReference type="AlphaFoldDB" id="A0A1M4JDD7"/>
<dbReference type="InterPro" id="IPR027417">
    <property type="entry name" value="P-loop_NTPase"/>
</dbReference>